<dbReference type="GO" id="GO:0008893">
    <property type="term" value="F:guanosine-3',5'-bis(diphosphate) 3'-diphosphatase activity"/>
    <property type="evidence" value="ECO:0007669"/>
    <property type="project" value="TreeGrafter"/>
</dbReference>
<name>A0A3P7RV53_9FIRM</name>
<dbReference type="Proteomes" id="UP000279029">
    <property type="component" value="Chromosome"/>
</dbReference>
<dbReference type="Gene3D" id="1.10.3210.10">
    <property type="entry name" value="Hypothetical protein af1432"/>
    <property type="match status" value="1"/>
</dbReference>
<reference evidence="2 3" key="1">
    <citation type="submission" date="2018-09" db="EMBL/GenBank/DDBJ databases">
        <authorList>
            <person name="Postec A."/>
        </authorList>
    </citation>
    <scope>NUCLEOTIDE SEQUENCE [LARGE SCALE GENOMIC DNA]</scope>
    <source>
        <strain evidence="2">70B-A</strain>
    </source>
</reference>
<dbReference type="Pfam" id="PF13328">
    <property type="entry name" value="HD_4"/>
    <property type="match status" value="1"/>
</dbReference>
<evidence type="ECO:0000313" key="2">
    <source>
        <dbReference type="EMBL" id="VDN46666.1"/>
    </source>
</evidence>
<dbReference type="PANTHER" id="PTHR46246:SF1">
    <property type="entry name" value="GUANOSINE-3',5'-BIS(DIPHOSPHATE) 3'-PYROPHOSPHOHYDROLASE MESH1"/>
    <property type="match status" value="1"/>
</dbReference>
<dbReference type="EMBL" id="LR130778">
    <property type="protein sequence ID" value="VDN46666.1"/>
    <property type="molecule type" value="Genomic_DNA"/>
</dbReference>
<dbReference type="SMART" id="SM00471">
    <property type="entry name" value="HDc"/>
    <property type="match status" value="1"/>
</dbReference>
<dbReference type="SUPFAM" id="SSF109604">
    <property type="entry name" value="HD-domain/PDEase-like"/>
    <property type="match status" value="1"/>
</dbReference>
<sequence>MDINAAKEFIIKKHKGQIRLGGEAYSSHPIAVAELMRSKALSEETIITALFHDLLEDTDATEEEILDLSNQKVLKAVKLLTKYDGYVMNEYIDNIKMNKTALCVKLADRIHNLRCAIIANEQFKQKYIAETEKYYIPIGEGTIFEQDLLESLVELKKSL</sequence>
<keyword evidence="2" id="KW-0378">Hydrolase</keyword>
<dbReference type="RefSeq" id="WP_172596085.1">
    <property type="nucleotide sequence ID" value="NZ_LR130778.1"/>
</dbReference>
<gene>
    <name evidence="2" type="ORF">PATL70BA_0796</name>
</gene>
<keyword evidence="3" id="KW-1185">Reference proteome</keyword>
<dbReference type="AlphaFoldDB" id="A0A3P7RV53"/>
<dbReference type="PANTHER" id="PTHR46246">
    <property type="entry name" value="GUANOSINE-3',5'-BIS(DIPHOSPHATE) 3'-PYROPHOSPHOHYDROLASE MESH1"/>
    <property type="match status" value="1"/>
</dbReference>
<protein>
    <submittedName>
        <fullName evidence="2">Metal dependent phosphohydrolase</fullName>
    </submittedName>
</protein>
<dbReference type="InterPro" id="IPR052194">
    <property type="entry name" value="MESH1"/>
</dbReference>
<feature type="domain" description="HD/PDEase" evidence="1">
    <location>
        <begin position="21"/>
        <end position="122"/>
    </location>
</feature>
<dbReference type="KEGG" id="cbar:PATL70BA_0796"/>
<accession>A0A3P7RV53</accession>
<evidence type="ECO:0000313" key="3">
    <source>
        <dbReference type="Proteomes" id="UP000279029"/>
    </source>
</evidence>
<evidence type="ECO:0000259" key="1">
    <source>
        <dbReference type="SMART" id="SM00471"/>
    </source>
</evidence>
<proteinExistence type="predicted"/>
<organism evidence="2 3">
    <name type="scientific">Petrocella atlantisensis</name>
    <dbReference type="NCBI Taxonomy" id="2173034"/>
    <lineage>
        <taxon>Bacteria</taxon>
        <taxon>Bacillati</taxon>
        <taxon>Bacillota</taxon>
        <taxon>Clostridia</taxon>
        <taxon>Lachnospirales</taxon>
        <taxon>Vallitaleaceae</taxon>
        <taxon>Petrocella</taxon>
    </lineage>
</organism>
<dbReference type="InterPro" id="IPR003607">
    <property type="entry name" value="HD/PDEase_dom"/>
</dbReference>